<comment type="caution">
    <text evidence="2">The sequence shown here is derived from an EMBL/GenBank/DDBJ whole genome shotgun (WGS) entry which is preliminary data.</text>
</comment>
<protein>
    <recommendedName>
        <fullName evidence="4">F-box domain-containing protein</fullName>
    </recommendedName>
</protein>
<dbReference type="Proteomes" id="UP000654370">
    <property type="component" value="Unassembled WGS sequence"/>
</dbReference>
<proteinExistence type="predicted"/>
<dbReference type="EMBL" id="JAEPQZ010000003">
    <property type="protein sequence ID" value="KAG2183590.1"/>
    <property type="molecule type" value="Genomic_DNA"/>
</dbReference>
<evidence type="ECO:0000313" key="3">
    <source>
        <dbReference type="Proteomes" id="UP000654370"/>
    </source>
</evidence>
<dbReference type="InterPro" id="IPR032675">
    <property type="entry name" value="LRR_dom_sf"/>
</dbReference>
<evidence type="ECO:0008006" key="4">
    <source>
        <dbReference type="Google" id="ProtNLM"/>
    </source>
</evidence>
<dbReference type="SUPFAM" id="SSF52047">
    <property type="entry name" value="RNI-like"/>
    <property type="match status" value="1"/>
</dbReference>
<sequence length="1490" mass="163781">MLAGETGITSDEWSFELESPYIPALELPYSVIACICKHLPTQGDRQRACLIHPIWSPAATDSLWKEPVFSNAAAFQGFYKTVHVFKRLALRVHTLNIIHDSNRNASNTIKLSSLPQHNLRESTLAKPEVVIALTRLCENVQSLKIYGWHIRAGHLERLGTALHDLKHLTIIGSNEALMSASSSFRTLLTRLATLKLDGVTNINAGFVDLLERRCQQLETLQLGVQDLGPDGFEALTLGKLLVKELILTDCSPLEDSHILELAIAFPMLESLVIIDAEKLTGEALVNVFEHCRHLRKLDIRNNSQKIASSPAKAQSGRKELKTFIKSEDLRELTIHGVNLDTITVQTTLYGHHNLHRLWLQTCHELCDDDLRLICQSSHCLEYVKVVDCPGLTGRALSTMVKSHEIKAISVQLIKCGIITTQHVKQFCQAVLGCSSKKLIISQDKGSIPPDYAGFAGELIDTQEPVYIFDKQALNSLAQSHISDGNDDGENLISQRTYTLDRKQVAMVAEHLGISSQQLRAAISKVLQNATQSKKFGKGVTAPQRISISPSEGESSPSKSNIPPTFKASEQKDATAISEPAINTKISNGWASPKVANNWPSPKPFNNWSASIGSSKNSPDVRIGAHSPDDSWLETTARKSSNVPIESEPTAAISPPPASTEQKIVFKYQPLVENSGRNVEVEDEKPAGKITVGKRSETPPKAAEPSSAIQLGGWGVSSPTWNDNFGQTAISDEGSNWDATAVERMTWQPAEIVTAPVASKSAKKKGARLYLPASSEHDGWGAPPEERVAWDDDGKQGFAHDIIQSQHQTTFWKMEGGVWKKLSAGEQREKERKDAAMEDFPMASPSGNEKSALASPPITRHILNPSSHQILDNDLPLKSSREEVDVDAHVLSDDNEDDFTDSDDGVVIKTGADDGLAPSPSRAAVLANIMDEETVLDYNESMFAELSKDPDSPPSHPGNPQWVAYEQWKKSQLQSTAIEHPEGSQAVDIPVDDGGWDDLPAATSNQPEVNGGWATEKVWDTSSPTPPIASYKLIDIIDDFNERISSLSTQSRTTSDIKWEGFESSMFSDHDNEANDQFRQLAEDKHDATVQYIKAQAESRQIAREDIIRQTENDLNSSSFTAQFESQESKFATDINADQYDANRADDDWVSSTTSEAGYNMSGLGISNKVSRRARNRESRARASARHPMRPEKMAGQWGLFPINGSNVDDSIDNPLQSPLESGHRKSDAAEILDEDERTFTHGQTKDEMHQEYDLLNTSNGSFIGSDHNDEFNYKLDTPVEPDMRRNYVSSSTADLWDEPDKLTEENLVNMDNVLSATPVLEPSGQNAHTKQYSRDFFDDLMGETANSYVAPLSAGKEAMPASTDQATTTPQSPRQQSPSPQSPSPQAATIPKGNANVTILSVKIETVDAGTQPLVIKEADDPKQAIHDFCVKYGMTEYETKIVDVTLPRYKEKMAKRVLGRAARNNNSPGQSTASPTLANNTSGSMESLL</sequence>
<name>A0A8H7UHT2_MORIS</name>
<feature type="region of interest" description="Disordered" evidence="1">
    <location>
        <begin position="534"/>
        <end position="573"/>
    </location>
</feature>
<feature type="region of interest" description="Disordered" evidence="1">
    <location>
        <begin position="1355"/>
        <end position="1392"/>
    </location>
</feature>
<reference evidence="2" key="1">
    <citation type="submission" date="2020-12" db="EMBL/GenBank/DDBJ databases">
        <title>Metabolic potential, ecology and presence of endohyphal bacteria is reflected in genomic diversity of Mucoromycotina.</title>
        <authorList>
            <person name="Muszewska A."/>
            <person name="Okrasinska A."/>
            <person name="Steczkiewicz K."/>
            <person name="Drgas O."/>
            <person name="Orlowska M."/>
            <person name="Perlinska-Lenart U."/>
            <person name="Aleksandrzak-Piekarczyk T."/>
            <person name="Szatraj K."/>
            <person name="Zielenkiewicz U."/>
            <person name="Pilsyk S."/>
            <person name="Malc E."/>
            <person name="Mieczkowski P."/>
            <person name="Kruszewska J.S."/>
            <person name="Biernat P."/>
            <person name="Pawlowska J."/>
        </authorList>
    </citation>
    <scope>NUCLEOTIDE SEQUENCE</scope>
    <source>
        <strain evidence="2">WA0000067209</strain>
    </source>
</reference>
<feature type="region of interest" description="Disordered" evidence="1">
    <location>
        <begin position="1170"/>
        <end position="1189"/>
    </location>
</feature>
<feature type="compositionally biased region" description="Polar residues" evidence="1">
    <location>
        <begin position="1464"/>
        <end position="1490"/>
    </location>
</feature>
<feature type="compositionally biased region" description="Low complexity" evidence="1">
    <location>
        <begin position="1365"/>
        <end position="1389"/>
    </location>
</feature>
<gene>
    <name evidence="2" type="ORF">INT43_006596</name>
</gene>
<feature type="compositionally biased region" description="Low complexity" evidence="1">
    <location>
        <begin position="545"/>
        <end position="559"/>
    </location>
</feature>
<feature type="region of interest" description="Disordered" evidence="1">
    <location>
        <begin position="1460"/>
        <end position="1490"/>
    </location>
</feature>
<feature type="region of interest" description="Disordered" evidence="1">
    <location>
        <begin position="690"/>
        <end position="712"/>
    </location>
</feature>
<dbReference type="OrthoDB" id="10257471at2759"/>
<accession>A0A8H7UHT2</accession>
<organism evidence="2 3">
    <name type="scientific">Mortierella isabellina</name>
    <name type="common">Filamentous fungus</name>
    <name type="synonym">Umbelopsis isabellina</name>
    <dbReference type="NCBI Taxonomy" id="91625"/>
    <lineage>
        <taxon>Eukaryota</taxon>
        <taxon>Fungi</taxon>
        <taxon>Fungi incertae sedis</taxon>
        <taxon>Mucoromycota</taxon>
        <taxon>Mucoromycotina</taxon>
        <taxon>Umbelopsidomycetes</taxon>
        <taxon>Umbelopsidales</taxon>
        <taxon>Umbelopsidaceae</taxon>
        <taxon>Umbelopsis</taxon>
    </lineage>
</organism>
<keyword evidence="3" id="KW-1185">Reference proteome</keyword>
<evidence type="ECO:0000313" key="2">
    <source>
        <dbReference type="EMBL" id="KAG2183590.1"/>
    </source>
</evidence>
<evidence type="ECO:0000256" key="1">
    <source>
        <dbReference type="SAM" id="MobiDB-lite"/>
    </source>
</evidence>
<dbReference type="Gene3D" id="3.80.10.10">
    <property type="entry name" value="Ribonuclease Inhibitor"/>
    <property type="match status" value="1"/>
</dbReference>